<comment type="caution">
    <text evidence="1">The sequence shown here is derived from an EMBL/GenBank/DDBJ whole genome shotgun (WGS) entry which is preliminary data.</text>
</comment>
<proteinExistence type="predicted"/>
<gene>
    <name evidence="1" type="ORF">E5170_01190</name>
</gene>
<accession>A0AAQ2DG25</accession>
<protein>
    <submittedName>
        <fullName evidence="1">Uncharacterized protein</fullName>
    </submittedName>
</protein>
<dbReference type="Proteomes" id="UP000310574">
    <property type="component" value="Unassembled WGS sequence"/>
</dbReference>
<dbReference type="AlphaFoldDB" id="A0AAQ2DG25"/>
<reference evidence="1 2" key="1">
    <citation type="submission" date="2019-04" db="EMBL/GenBank/DDBJ databases">
        <title>Draft genome sequence of Pseudomonas sp. M7D1 isolated from rhizosphere of plant the flowery desert.</title>
        <authorList>
            <person name="Poblete-Morales M."/>
            <person name="Plaza N."/>
            <person name="Corsini G."/>
            <person name="Silva E."/>
        </authorList>
    </citation>
    <scope>NUCLEOTIDE SEQUENCE [LARGE SCALE GENOMIC DNA]</scope>
    <source>
        <strain evidence="1 2">M7D1</strain>
    </source>
</reference>
<name>A0AAQ2DG25_9PSED</name>
<dbReference type="EMBL" id="SSBS01000001">
    <property type="protein sequence ID" value="THF36088.1"/>
    <property type="molecule type" value="Genomic_DNA"/>
</dbReference>
<evidence type="ECO:0000313" key="2">
    <source>
        <dbReference type="Proteomes" id="UP000310574"/>
    </source>
</evidence>
<sequence>MCRWGIRGRFRFPALWSFEARSKAPHPGPLPEGEGTDRGIFERYTDLKVMLGIHNRCDFSGRCTPQDTSVGPLSLSRRERGLTVGYSRGTPT</sequence>
<evidence type="ECO:0000313" key="1">
    <source>
        <dbReference type="EMBL" id="THF36088.1"/>
    </source>
</evidence>
<organism evidence="1 2">
    <name type="scientific">Pseudomonas atacamensis</name>
    <dbReference type="NCBI Taxonomy" id="2565368"/>
    <lineage>
        <taxon>Bacteria</taxon>
        <taxon>Pseudomonadati</taxon>
        <taxon>Pseudomonadota</taxon>
        <taxon>Gammaproteobacteria</taxon>
        <taxon>Pseudomonadales</taxon>
        <taxon>Pseudomonadaceae</taxon>
        <taxon>Pseudomonas</taxon>
    </lineage>
</organism>